<dbReference type="Gene3D" id="6.10.140.2220">
    <property type="match status" value="1"/>
</dbReference>
<evidence type="ECO:0000256" key="4">
    <source>
        <dbReference type="PROSITE-ProRule" id="PRU00134"/>
    </source>
</evidence>
<dbReference type="EMBL" id="AYKW01000001">
    <property type="protein sequence ID" value="PIL36908.1"/>
    <property type="molecule type" value="Genomic_DNA"/>
</dbReference>
<evidence type="ECO:0000313" key="6">
    <source>
        <dbReference type="EMBL" id="PIL36908.1"/>
    </source>
</evidence>
<evidence type="ECO:0000313" key="7">
    <source>
        <dbReference type="Proteomes" id="UP000230002"/>
    </source>
</evidence>
<sequence length="354" mass="40506">MQLTVVHDVSVDIPPRRRPFSEEEHALEIYVILTLETCHDHRTQPSNIARIVGRDKNDFVPDAILGTLSEVAAILTIGPAARTCNSTLTLRLQSLAVVVWLLFREYFRSTAAQSLHAVRSYGHTGNVVRFADWCAQGGFVPPIVVRVADWFATFRVRFGVDARTALPDVFRHHRHFWPAYDAYVERQLEAERKRRAKVMKAPNLYACAASGCGIQAFKKGTLRQCGGDCPPETKPAYCSVECQAAHWNTHRFTCKEGVVEGPFKDDNDPDWEDIETFDIVVPWRDINFDESWTTKRGRELFIDIVNPSRARMGELLRVRSRTLNPTFLKWYDLMWASKRRAPFKKIGAGEELWD</sequence>
<accession>A0A2G8STK9</accession>
<comment type="caution">
    <text evidence="6">The sequence shown here is derived from an EMBL/GenBank/DDBJ whole genome shotgun (WGS) entry which is preliminary data.</text>
</comment>
<gene>
    <name evidence="6" type="ORF">GSI_00598</name>
</gene>
<evidence type="ECO:0000256" key="3">
    <source>
        <dbReference type="ARBA" id="ARBA00022833"/>
    </source>
</evidence>
<name>A0A2G8STK9_9APHY</name>
<dbReference type="GO" id="GO:0008270">
    <property type="term" value="F:zinc ion binding"/>
    <property type="evidence" value="ECO:0007669"/>
    <property type="project" value="UniProtKB-KW"/>
</dbReference>
<dbReference type="Proteomes" id="UP000230002">
    <property type="component" value="Unassembled WGS sequence"/>
</dbReference>
<dbReference type="AlphaFoldDB" id="A0A2G8STK9"/>
<organism evidence="6 7">
    <name type="scientific">Ganoderma sinense ZZ0214-1</name>
    <dbReference type="NCBI Taxonomy" id="1077348"/>
    <lineage>
        <taxon>Eukaryota</taxon>
        <taxon>Fungi</taxon>
        <taxon>Dikarya</taxon>
        <taxon>Basidiomycota</taxon>
        <taxon>Agaricomycotina</taxon>
        <taxon>Agaricomycetes</taxon>
        <taxon>Polyporales</taxon>
        <taxon>Polyporaceae</taxon>
        <taxon>Ganoderma</taxon>
    </lineage>
</organism>
<evidence type="ECO:0000259" key="5">
    <source>
        <dbReference type="PROSITE" id="PS50865"/>
    </source>
</evidence>
<keyword evidence="3" id="KW-0862">Zinc</keyword>
<dbReference type="SUPFAM" id="SSF144232">
    <property type="entry name" value="HIT/MYND zinc finger-like"/>
    <property type="match status" value="1"/>
</dbReference>
<dbReference type="OrthoDB" id="432970at2759"/>
<dbReference type="STRING" id="1077348.A0A2G8STK9"/>
<evidence type="ECO:0000256" key="1">
    <source>
        <dbReference type="ARBA" id="ARBA00022723"/>
    </source>
</evidence>
<keyword evidence="2 4" id="KW-0863">Zinc-finger</keyword>
<evidence type="ECO:0000256" key="2">
    <source>
        <dbReference type="ARBA" id="ARBA00022771"/>
    </source>
</evidence>
<proteinExistence type="predicted"/>
<reference evidence="6 7" key="1">
    <citation type="journal article" date="2015" name="Sci. Rep.">
        <title>Chromosome-level genome map provides insights into diverse defense mechanisms in the medicinal fungus Ganoderma sinense.</title>
        <authorList>
            <person name="Zhu Y."/>
            <person name="Xu J."/>
            <person name="Sun C."/>
            <person name="Zhou S."/>
            <person name="Xu H."/>
            <person name="Nelson D.R."/>
            <person name="Qian J."/>
            <person name="Song J."/>
            <person name="Luo H."/>
            <person name="Xiang L."/>
            <person name="Li Y."/>
            <person name="Xu Z."/>
            <person name="Ji A."/>
            <person name="Wang L."/>
            <person name="Lu S."/>
            <person name="Hayward A."/>
            <person name="Sun W."/>
            <person name="Li X."/>
            <person name="Schwartz D.C."/>
            <person name="Wang Y."/>
            <person name="Chen S."/>
        </authorList>
    </citation>
    <scope>NUCLEOTIDE SEQUENCE [LARGE SCALE GENOMIC DNA]</scope>
    <source>
        <strain evidence="6 7">ZZ0214-1</strain>
    </source>
</reference>
<feature type="domain" description="MYND-type" evidence="5">
    <location>
        <begin position="209"/>
        <end position="254"/>
    </location>
</feature>
<dbReference type="PROSITE" id="PS50865">
    <property type="entry name" value="ZF_MYND_2"/>
    <property type="match status" value="1"/>
</dbReference>
<dbReference type="InterPro" id="IPR002893">
    <property type="entry name" value="Znf_MYND"/>
</dbReference>
<keyword evidence="7" id="KW-1185">Reference proteome</keyword>
<keyword evidence="1" id="KW-0479">Metal-binding</keyword>
<protein>
    <recommendedName>
        <fullName evidence="5">MYND-type domain-containing protein</fullName>
    </recommendedName>
</protein>